<reference evidence="1 2" key="1">
    <citation type="submission" date="2018-09" db="EMBL/GenBank/DDBJ databases">
        <title>The draft genome of Acinetobacter spp. strains.</title>
        <authorList>
            <person name="Qin J."/>
            <person name="Feng Y."/>
            <person name="Zong Z."/>
        </authorList>
    </citation>
    <scope>NUCLEOTIDE SEQUENCE [LARGE SCALE GENOMIC DNA]</scope>
    <source>
        <strain evidence="1 2">WCHAc060012</strain>
    </source>
</reference>
<name>A0A3A8E1E0_9GAMM</name>
<evidence type="ECO:0000313" key="1">
    <source>
        <dbReference type="EMBL" id="RKG28992.1"/>
    </source>
</evidence>
<accession>A0A3A8E1E0</accession>
<dbReference type="EMBL" id="RAXV01000097">
    <property type="protein sequence ID" value="RKG28992.1"/>
    <property type="molecule type" value="Genomic_DNA"/>
</dbReference>
<comment type="caution">
    <text evidence="1">The sequence shown here is derived from an EMBL/GenBank/DDBJ whole genome shotgun (WGS) entry which is preliminary data.</text>
</comment>
<evidence type="ECO:0000313" key="2">
    <source>
        <dbReference type="Proteomes" id="UP000282388"/>
    </source>
</evidence>
<dbReference type="AlphaFoldDB" id="A0A3A8E1E0"/>
<gene>
    <name evidence="1" type="ORF">D7V32_17025</name>
</gene>
<proteinExistence type="predicted"/>
<keyword evidence="2" id="KW-1185">Reference proteome</keyword>
<sequence>MTIFCIEKNNDFLKISSDQAGDINPNVTELSLDYIKAFYMFFEELSHIITRFDWDHIAVEFWFDCGQIYLFPEKKLDEMPTEYDPYPAERLDPYLVLSLTSYLKKYDAFIDHDYGKFSDSEFEEWHIQNSTEVFNSLNIALSNRKLSNFILNSLNRKNIVFRYFGSSRETEYGEKTIHSH</sequence>
<organism evidence="1 2">
    <name type="scientific">Acinetobacter tianfuensis</name>
    <dbReference type="NCBI Taxonomy" id="2419603"/>
    <lineage>
        <taxon>Bacteria</taxon>
        <taxon>Pseudomonadati</taxon>
        <taxon>Pseudomonadota</taxon>
        <taxon>Gammaproteobacteria</taxon>
        <taxon>Moraxellales</taxon>
        <taxon>Moraxellaceae</taxon>
        <taxon>Acinetobacter</taxon>
    </lineage>
</organism>
<dbReference type="RefSeq" id="WP_120403948.1">
    <property type="nucleotide sequence ID" value="NZ_RAXV01000097.1"/>
</dbReference>
<protein>
    <submittedName>
        <fullName evidence="1">Uncharacterized protein</fullName>
    </submittedName>
</protein>
<dbReference type="OrthoDB" id="6684294at2"/>
<dbReference type="Proteomes" id="UP000282388">
    <property type="component" value="Unassembled WGS sequence"/>
</dbReference>